<dbReference type="EMBL" id="JAAHFQ010000033">
    <property type="protein sequence ID" value="NER26506.1"/>
    <property type="molecule type" value="Genomic_DNA"/>
</dbReference>
<protein>
    <submittedName>
        <fullName evidence="1">Alpha/beta hydrolase</fullName>
    </submittedName>
</protein>
<dbReference type="AlphaFoldDB" id="A0A6B3MYK9"/>
<evidence type="ECO:0000313" key="1">
    <source>
        <dbReference type="EMBL" id="NER26506.1"/>
    </source>
</evidence>
<dbReference type="SUPFAM" id="SSF53474">
    <property type="entry name" value="alpha/beta-Hydrolases"/>
    <property type="match status" value="1"/>
</dbReference>
<dbReference type="Gene3D" id="3.40.50.1820">
    <property type="entry name" value="alpha/beta hydrolase"/>
    <property type="match status" value="1"/>
</dbReference>
<gene>
    <name evidence="1" type="ORF">F6J89_02475</name>
</gene>
<dbReference type="InterPro" id="IPR029058">
    <property type="entry name" value="AB_hydrolase_fold"/>
</dbReference>
<name>A0A6B3MYK9_9CYAN</name>
<accession>A0A6B3MYK9</accession>
<reference evidence="1" key="1">
    <citation type="submission" date="2019-11" db="EMBL/GenBank/DDBJ databases">
        <title>Genomic insights into an expanded diversity of filamentous marine cyanobacteria reveals the extraordinary biosynthetic potential of Moorea and Okeania.</title>
        <authorList>
            <person name="Ferreira Leao T."/>
            <person name="Wang M."/>
            <person name="Moss N."/>
            <person name="Da Silva R."/>
            <person name="Sanders J."/>
            <person name="Nurk S."/>
            <person name="Gurevich A."/>
            <person name="Humphrey G."/>
            <person name="Reher R."/>
            <person name="Zhu Q."/>
            <person name="Belda-Ferre P."/>
            <person name="Glukhov E."/>
            <person name="Rex R."/>
            <person name="Dorrestein P.C."/>
            <person name="Knight R."/>
            <person name="Pevzner P."/>
            <person name="Gerwick W.H."/>
            <person name="Gerwick L."/>
        </authorList>
    </citation>
    <scope>NUCLEOTIDE SEQUENCE</scope>
    <source>
        <strain evidence="1">SIO1C4</strain>
    </source>
</reference>
<dbReference type="InterPro" id="IPR050228">
    <property type="entry name" value="Carboxylesterase_BioH"/>
</dbReference>
<dbReference type="PANTHER" id="PTHR43194">
    <property type="entry name" value="HYDROLASE ALPHA/BETA FOLD FAMILY"/>
    <property type="match status" value="1"/>
</dbReference>
<keyword evidence="1" id="KW-0378">Hydrolase</keyword>
<organism evidence="1">
    <name type="scientific">Symploca sp. SIO1C4</name>
    <dbReference type="NCBI Taxonomy" id="2607765"/>
    <lineage>
        <taxon>Bacteria</taxon>
        <taxon>Bacillati</taxon>
        <taxon>Cyanobacteriota</taxon>
        <taxon>Cyanophyceae</taxon>
        <taxon>Coleofasciculales</taxon>
        <taxon>Coleofasciculaceae</taxon>
        <taxon>Symploca</taxon>
    </lineage>
</organism>
<proteinExistence type="predicted"/>
<comment type="caution">
    <text evidence="1">The sequence shown here is derived from an EMBL/GenBank/DDBJ whole genome shotgun (WGS) entry which is preliminary data.</text>
</comment>
<dbReference type="GO" id="GO:0016787">
    <property type="term" value="F:hydrolase activity"/>
    <property type="evidence" value="ECO:0007669"/>
    <property type="project" value="UniProtKB-KW"/>
</dbReference>
<dbReference type="PANTHER" id="PTHR43194:SF2">
    <property type="entry name" value="PEROXISOMAL MEMBRANE PROTEIN LPX1"/>
    <property type="match status" value="1"/>
</dbReference>
<sequence length="394" mass="44719">MTTNLETPTIPTAEQINQTKQAIDGYIGSLFNHPDRRIGAFPYYKFHEPGEAIRGTIMLFHGFSGKPHQLWRLADYLFNNGFNFYQVTLVGHSLIPPDKYWPQIDLKSEYIDPMRKKVRKDQVLQKFISNITSSDTGVTQELKPFQRVALLSRLLIIEPRLLDMKAAIERDDDPDFDRYYISSHLNYLYDARERLNELAAMPGPIYTAGLSVGGAAALALAADRPDRVKKVVAYAPLLRVYDETKRKYVNLAGPLDIKEFSWEQGLSFPVGCFTAVDRFGSVVSSADSIKVLQNIPTFFVLTENEDAADTKFSEQTYKNMGGETKGHCCYIYPESDLVPHPLADPETVSQGMTNQFWQSLYQETFRFLTTGKVEYSNMSNLDQSTDLPTVPQMQ</sequence>